<sequence>ASAWRAAAPTCGRPAARGRARRGRGARGGATLSRETRAAGAAASMADAALLHKRAPSRSAWLRARKARPQLALSRRRRRQLATLRGLSRKRLRRRLLQAQAAGADWRAAACPASRAAACPASRAPAPPRPKAAPPSPAPAVDPAAGRVRAGPRSARLPPVRPVGPGRALLLLPLEQDFTFSGICRVTCLYGQVQVFGFAISQGQPPQDVFSTYTHARLTISAVHYLMPEKSKKEIKREARALLRPHLNRDDRCWLMKNFSPLCSIVLLEQLKTPTVNFINSHPGLSYIFVQESLNCLFQNPTSQINAESLALRSVGLRKEKKRKNGLRLTESALSALEELVSVACGEWDAGEVRRVLRAAVSGAPKRSAGSGLAACPPSPAEDVDGCPVILACGPQDVGKSTFNRYLINQLLTTLPCVDYLECDLGQTEFTPPGCISLVSVTEPILGPPFMHQKTPQKMVYYGKPSCKNSCESYIEIVKYVFSAYKRESPLVVNTMGWVSDDGLLLLIDLIRLLAPSHVVQFSSSRSQYMPRLTPDYVDDMDGLYTKSKIKVRDRGFHLAEFAETLEFADEEKESPAVFTGHKLMTVQSEFAFRKTSRNREWHNRIFRDLAVLGYLGQLQPPVPQPLCPLQGLRPYQVPFNAVALRVVHSDVAPAHILYAVNASWVGLCKILDDVCGYTHGPILLAQTPICDCLGFGVCRGIDMEKRLYHILTPVPPEQLRSVNCLLVGAVSVPQCVLKCQRGPEGTIPYITTDYNFKLPGASEKIGAREFEETHKEKLHPKPKLYRKTN</sequence>
<feature type="compositionally biased region" description="Basic residues" evidence="20">
    <location>
        <begin position="16"/>
        <end position="25"/>
    </location>
</feature>
<feature type="domain" description="Clp1 P-loop" evidence="21">
    <location>
        <begin position="394"/>
        <end position="527"/>
    </location>
</feature>
<feature type="region of interest" description="Disordered" evidence="20">
    <location>
        <begin position="120"/>
        <end position="159"/>
    </location>
</feature>
<evidence type="ECO:0000313" key="24">
    <source>
        <dbReference type="EMBL" id="KAG8505548.1"/>
    </source>
</evidence>
<name>A0A8J5ZEC5_GALPY</name>
<dbReference type="PANTHER" id="PTHR12755">
    <property type="entry name" value="CLEAVAGE/POLYADENYLATION FACTOR IA SUBUNIT CLP1P"/>
    <property type="match status" value="1"/>
</dbReference>
<evidence type="ECO:0000256" key="6">
    <source>
        <dbReference type="ARBA" id="ARBA00022679"/>
    </source>
</evidence>
<keyword evidence="5" id="KW-0698">rRNA processing</keyword>
<evidence type="ECO:0000256" key="10">
    <source>
        <dbReference type="ARBA" id="ARBA00022843"/>
    </source>
</evidence>
<evidence type="ECO:0000313" key="25">
    <source>
        <dbReference type="Proteomes" id="UP000700334"/>
    </source>
</evidence>
<dbReference type="InterPro" id="IPR027417">
    <property type="entry name" value="P-loop_NTPase"/>
</dbReference>
<dbReference type="EMBL" id="JAGFMF010012255">
    <property type="protein sequence ID" value="KAG8505548.1"/>
    <property type="molecule type" value="Genomic_DNA"/>
</dbReference>
<dbReference type="Pfam" id="PF24419">
    <property type="entry name" value="Cupin_NOL9"/>
    <property type="match status" value="1"/>
</dbReference>
<evidence type="ECO:0000256" key="7">
    <source>
        <dbReference type="ARBA" id="ARBA00022741"/>
    </source>
</evidence>
<evidence type="ECO:0000256" key="2">
    <source>
        <dbReference type="ARBA" id="ARBA00011003"/>
    </source>
</evidence>
<dbReference type="GO" id="GO:0003723">
    <property type="term" value="F:RNA binding"/>
    <property type="evidence" value="ECO:0007669"/>
    <property type="project" value="UniProtKB-KW"/>
</dbReference>
<comment type="catalytic activity">
    <reaction evidence="15">
        <text>a 5'-end dephospho-2'-deoxyribonucleoside-DNA + ATP = a 5'-end 5'-phospho-2'-deoxyribonucleoside-DNA + ADP + H(+)</text>
        <dbReference type="Rhea" id="RHEA:15669"/>
        <dbReference type="Rhea" id="RHEA-COMP:13180"/>
        <dbReference type="Rhea" id="RHEA-COMP:13184"/>
        <dbReference type="ChEBI" id="CHEBI:15378"/>
        <dbReference type="ChEBI" id="CHEBI:30616"/>
        <dbReference type="ChEBI" id="CHEBI:136412"/>
        <dbReference type="ChEBI" id="CHEBI:136416"/>
        <dbReference type="ChEBI" id="CHEBI:456216"/>
        <dbReference type="EC" id="2.7.1.78"/>
    </reaction>
</comment>
<comment type="similarity">
    <text evidence="2">Belongs to the Clp1 family. NOL9/GRC3 subfamily.</text>
</comment>
<comment type="catalytic activity">
    <reaction evidence="14">
        <text>a 5'-end dephospho-ribonucleoside-RNA + ATP = a 5'-end 5'-phospho-ribonucleoside-RNA + ADP + H(+)</text>
        <dbReference type="Rhea" id="RHEA:54580"/>
        <dbReference type="Rhea" id="RHEA-COMP:13936"/>
        <dbReference type="Rhea" id="RHEA-COMP:15179"/>
        <dbReference type="ChEBI" id="CHEBI:15378"/>
        <dbReference type="ChEBI" id="CHEBI:30616"/>
        <dbReference type="ChEBI" id="CHEBI:138282"/>
        <dbReference type="ChEBI" id="CHEBI:138284"/>
        <dbReference type="ChEBI" id="CHEBI:456216"/>
        <dbReference type="EC" id="2.7.1.78"/>
    </reaction>
</comment>
<dbReference type="EC" id="2.7.1.78" evidence="3"/>
<evidence type="ECO:0000256" key="8">
    <source>
        <dbReference type="ARBA" id="ARBA00022777"/>
    </source>
</evidence>
<evidence type="ECO:0000256" key="11">
    <source>
        <dbReference type="ARBA" id="ARBA00022884"/>
    </source>
</evidence>
<evidence type="ECO:0000256" key="9">
    <source>
        <dbReference type="ARBA" id="ARBA00022840"/>
    </source>
</evidence>
<feature type="domain" description="NOL9 C-terminal" evidence="23">
    <location>
        <begin position="633"/>
        <end position="734"/>
    </location>
</feature>
<evidence type="ECO:0000256" key="16">
    <source>
        <dbReference type="ARBA" id="ARBA00055967"/>
    </source>
</evidence>
<dbReference type="InterPro" id="IPR045116">
    <property type="entry name" value="Clp1/Grc3"/>
</dbReference>
<dbReference type="Pfam" id="PF25467">
    <property type="entry name" value="NOL9_C"/>
    <property type="match status" value="1"/>
</dbReference>
<dbReference type="PANTHER" id="PTHR12755:SF3">
    <property type="entry name" value="POLYNUCLEOTIDE 5'-HYDROXYL-KINASE NOL9"/>
    <property type="match status" value="1"/>
</dbReference>
<keyword evidence="12" id="KW-0007">Acetylation</keyword>
<evidence type="ECO:0000256" key="3">
    <source>
        <dbReference type="ARBA" id="ARBA00012157"/>
    </source>
</evidence>
<keyword evidence="13" id="KW-0539">Nucleus</keyword>
<keyword evidence="8" id="KW-0418">Kinase</keyword>
<evidence type="ECO:0000256" key="19">
    <source>
        <dbReference type="ARBA" id="ARBA00082319"/>
    </source>
</evidence>
<dbReference type="AlphaFoldDB" id="A0A8J5ZEC5"/>
<dbReference type="GO" id="GO:0005730">
    <property type="term" value="C:nucleolus"/>
    <property type="evidence" value="ECO:0007669"/>
    <property type="project" value="UniProtKB-SubCell"/>
</dbReference>
<evidence type="ECO:0000259" key="21">
    <source>
        <dbReference type="Pfam" id="PF16575"/>
    </source>
</evidence>
<feature type="domain" description="NOL9 N-terminal" evidence="22">
    <location>
        <begin position="171"/>
        <end position="292"/>
    </location>
</feature>
<comment type="caution">
    <text evidence="24">The sequence shown here is derived from an EMBL/GenBank/DDBJ whole genome shotgun (WGS) entry which is preliminary data.</text>
</comment>
<evidence type="ECO:0000256" key="4">
    <source>
        <dbReference type="ARBA" id="ARBA00022499"/>
    </source>
</evidence>
<comment type="subunit">
    <text evidence="17">Interacts with PELP1, WDR18 and SENP3. Interacts with LAS1L to form an ITS2 pre-rRNA endonuclease-kinase complex.</text>
</comment>
<dbReference type="OrthoDB" id="2405412at2759"/>
<dbReference type="GO" id="GO:0000448">
    <property type="term" value="P:cleavage in ITS2 between 5.8S rRNA and LSU-rRNA of tricistronic rRNA transcript (SSU-rRNA, 5.8S rRNA, LSU-rRNA)"/>
    <property type="evidence" value="ECO:0007669"/>
    <property type="project" value="TreeGrafter"/>
</dbReference>
<evidence type="ECO:0000256" key="13">
    <source>
        <dbReference type="ARBA" id="ARBA00023242"/>
    </source>
</evidence>
<evidence type="ECO:0000256" key="14">
    <source>
        <dbReference type="ARBA" id="ARBA00044641"/>
    </source>
</evidence>
<keyword evidence="11" id="KW-0694">RNA-binding</keyword>
<feature type="region of interest" description="Disordered" evidence="20">
    <location>
        <begin position="1"/>
        <end position="32"/>
    </location>
</feature>
<evidence type="ECO:0000256" key="1">
    <source>
        <dbReference type="ARBA" id="ARBA00004604"/>
    </source>
</evidence>
<evidence type="ECO:0000256" key="15">
    <source>
        <dbReference type="ARBA" id="ARBA00044673"/>
    </source>
</evidence>
<comment type="function">
    <text evidence="16">Polynucleotide kinase that can phosphorylate the 5'-hydroxyl groups of single-stranded and double-stranded RNA and DNA substrates. Involved in rRNA processing and its kinase activity is required for the processing of the 32S precursor into 5.8S and 28S rRNAs, more specifically for the generation of the major 5.8S(S) form. Required for the efficient pre-rRNA processing of internal transcribed spacer 2 (ITS2). Associates with LAS1L to form an ITS2 pre-rRNA endonuclease-kinase complex and is responsible for the transport of this complex into the nucleolus.</text>
</comment>
<keyword evidence="6" id="KW-0808">Transferase</keyword>
<evidence type="ECO:0000256" key="20">
    <source>
        <dbReference type="SAM" id="MobiDB-lite"/>
    </source>
</evidence>
<reference evidence="24" key="1">
    <citation type="journal article" date="2021" name="Evol. Appl.">
        <title>The genome of the Pyrenean desman and the effects of bottlenecks and inbreeding on the genomic landscape of an endangered species.</title>
        <authorList>
            <person name="Escoda L."/>
            <person name="Castresana J."/>
        </authorList>
    </citation>
    <scope>NUCLEOTIDE SEQUENCE</scope>
    <source>
        <strain evidence="24">IBE-C5619</strain>
    </source>
</reference>
<dbReference type="Gene3D" id="3.40.50.300">
    <property type="entry name" value="P-loop containing nucleotide triphosphate hydrolases"/>
    <property type="match status" value="1"/>
</dbReference>
<dbReference type="Pfam" id="PF16575">
    <property type="entry name" value="CLP1_P"/>
    <property type="match status" value="1"/>
</dbReference>
<proteinExistence type="inferred from homology"/>
<feature type="non-terminal residue" evidence="24">
    <location>
        <position position="790"/>
    </location>
</feature>
<dbReference type="FunFam" id="3.40.50.300:FF:001243">
    <property type="entry name" value="Nucleolar protein 9"/>
    <property type="match status" value="1"/>
</dbReference>
<feature type="compositionally biased region" description="Pro residues" evidence="20">
    <location>
        <begin position="125"/>
        <end position="140"/>
    </location>
</feature>
<dbReference type="InterPro" id="IPR057570">
    <property type="entry name" value="NOL9_C"/>
</dbReference>
<evidence type="ECO:0000256" key="17">
    <source>
        <dbReference type="ARBA" id="ARBA00065329"/>
    </source>
</evidence>
<evidence type="ECO:0000256" key="12">
    <source>
        <dbReference type="ARBA" id="ARBA00022990"/>
    </source>
</evidence>
<keyword evidence="10" id="KW-0832">Ubl conjugation</keyword>
<dbReference type="GO" id="GO:0051734">
    <property type="term" value="F:ATP-dependent polynucleotide 5'-hydroxyl-kinase activity"/>
    <property type="evidence" value="ECO:0007669"/>
    <property type="project" value="UniProtKB-EC"/>
</dbReference>
<comment type="subcellular location">
    <subcellularLocation>
        <location evidence="1">Nucleus</location>
        <location evidence="1">Nucleolus</location>
    </subcellularLocation>
</comment>
<accession>A0A8J5ZEC5</accession>
<keyword evidence="25" id="KW-1185">Reference proteome</keyword>
<gene>
    <name evidence="24" type="ORF">J0S82_016292</name>
</gene>
<evidence type="ECO:0000256" key="18">
    <source>
        <dbReference type="ARBA" id="ARBA00071212"/>
    </source>
</evidence>
<protein>
    <recommendedName>
        <fullName evidence="18">Polynucleotide 5'-hydroxyl-kinase NOL9</fullName>
        <ecNumber evidence="3">2.7.1.78</ecNumber>
    </recommendedName>
    <alternativeName>
        <fullName evidence="19">Nucleolar protein 9</fullName>
    </alternativeName>
</protein>
<keyword evidence="9" id="KW-0067">ATP-binding</keyword>
<organism evidence="24 25">
    <name type="scientific">Galemys pyrenaicus</name>
    <name type="common">Iberian desman</name>
    <name type="synonym">Pyrenean desman</name>
    <dbReference type="NCBI Taxonomy" id="202257"/>
    <lineage>
        <taxon>Eukaryota</taxon>
        <taxon>Metazoa</taxon>
        <taxon>Chordata</taxon>
        <taxon>Craniata</taxon>
        <taxon>Vertebrata</taxon>
        <taxon>Euteleostomi</taxon>
        <taxon>Mammalia</taxon>
        <taxon>Eutheria</taxon>
        <taxon>Laurasiatheria</taxon>
        <taxon>Eulipotyphla</taxon>
        <taxon>Talpidae</taxon>
        <taxon>Galemys</taxon>
    </lineage>
</organism>
<keyword evidence="7" id="KW-0547">Nucleotide-binding</keyword>
<evidence type="ECO:0000259" key="23">
    <source>
        <dbReference type="Pfam" id="PF25467"/>
    </source>
</evidence>
<evidence type="ECO:0000256" key="5">
    <source>
        <dbReference type="ARBA" id="ARBA00022552"/>
    </source>
</evidence>
<dbReference type="InterPro" id="IPR032319">
    <property type="entry name" value="CLP1_P"/>
</dbReference>
<dbReference type="Proteomes" id="UP000700334">
    <property type="component" value="Unassembled WGS sequence"/>
</dbReference>
<evidence type="ECO:0000259" key="22">
    <source>
        <dbReference type="Pfam" id="PF24419"/>
    </source>
</evidence>
<feature type="compositionally biased region" description="Low complexity" evidence="20">
    <location>
        <begin position="1"/>
        <end position="15"/>
    </location>
</feature>
<dbReference type="GO" id="GO:0005524">
    <property type="term" value="F:ATP binding"/>
    <property type="evidence" value="ECO:0007669"/>
    <property type="project" value="UniProtKB-KW"/>
</dbReference>
<dbReference type="InterPro" id="IPR057573">
    <property type="entry name" value="NOL9_N"/>
</dbReference>
<keyword evidence="4" id="KW-1017">Isopeptide bond</keyword>